<dbReference type="RefSeq" id="WP_002593643.1">
    <property type="nucleotide sequence ID" value="NZ_KB850979.1"/>
</dbReference>
<dbReference type="HOGENOM" id="CLU_050653_0_0_9"/>
<sequence length="336" mass="38101">MLKKANIQWSGKTLRNQIEKGQVSFDCAVQRNPVWDMSRKSLLIHSMIEGYPIPPFYFARKDDGKYDALDGQQRSLSIKGYLDGEFPLSDDTPQVIDENGFPVTVSGLKFSELPEWAQDNIKDYSLTIYYFEGITEEEIAELFFRINNGKPLTSVELTRVKAKSILKFQEIAKHEMIAGAITEAGKRRYNDENVAMQAWALCFSDCRDFTTKGFRPLIESAEVTDEQVQEIGQALDYVKEVSDLLNPEEKIDKRVLKKIKTRSHLVSCTYVALKALRAGKSVDELKDILYKFFDSSQTSVSEIYNKSVGSGSAKPDKVQSRVQVLDSLIGGRYENI</sequence>
<dbReference type="EMBL" id="AGYR01000039">
    <property type="protein sequence ID" value="ENZ12406.1"/>
    <property type="molecule type" value="Genomic_DNA"/>
</dbReference>
<reference evidence="2 3" key="1">
    <citation type="submission" date="2013-01" db="EMBL/GenBank/DDBJ databases">
        <title>The Genome Sequence of Clostridium clostridioforme 90A8.</title>
        <authorList>
            <consortium name="The Broad Institute Genome Sequencing Platform"/>
            <person name="Earl A."/>
            <person name="Ward D."/>
            <person name="Feldgarden M."/>
            <person name="Gevers D."/>
            <person name="Courvalin P."/>
            <person name="Lambert T."/>
            <person name="Walker B."/>
            <person name="Young S.K."/>
            <person name="Zeng Q."/>
            <person name="Gargeya S."/>
            <person name="Fitzgerald M."/>
            <person name="Haas B."/>
            <person name="Abouelleil A."/>
            <person name="Alvarado L."/>
            <person name="Arachchi H.M."/>
            <person name="Berlin A.M."/>
            <person name="Chapman S.B."/>
            <person name="Dewar J."/>
            <person name="Goldberg J."/>
            <person name="Griggs A."/>
            <person name="Gujja S."/>
            <person name="Hansen M."/>
            <person name="Howarth C."/>
            <person name="Imamovic A."/>
            <person name="Larimer J."/>
            <person name="McCowan C."/>
            <person name="Murphy C."/>
            <person name="Neiman D."/>
            <person name="Pearson M."/>
            <person name="Priest M."/>
            <person name="Roberts A."/>
            <person name="Saif S."/>
            <person name="Shea T."/>
            <person name="Sisk P."/>
            <person name="Sykes S."/>
            <person name="Wortman J."/>
            <person name="Nusbaum C."/>
            <person name="Birren B."/>
        </authorList>
    </citation>
    <scope>NUCLEOTIDE SEQUENCE [LARGE SCALE GENOMIC DNA]</scope>
    <source>
        <strain evidence="2 3">90A8</strain>
    </source>
</reference>
<dbReference type="Pfam" id="PF03235">
    <property type="entry name" value="GmrSD_N"/>
    <property type="match status" value="1"/>
</dbReference>
<dbReference type="AlphaFoldDB" id="A0A0E2H7X9"/>
<evidence type="ECO:0000313" key="2">
    <source>
        <dbReference type="EMBL" id="ENZ12406.1"/>
    </source>
</evidence>
<gene>
    <name evidence="2" type="ORF">HMPREF1090_03532</name>
</gene>
<dbReference type="PANTHER" id="PTHR39639">
    <property type="entry name" value="CHROMOSOME 16, WHOLE GENOME SHOTGUN SEQUENCE"/>
    <property type="match status" value="1"/>
</dbReference>
<dbReference type="InterPro" id="IPR004919">
    <property type="entry name" value="GmrSD_N"/>
</dbReference>
<name>A0A0E2H7X9_9FIRM</name>
<dbReference type="PATRIC" id="fig|999408.3.peg.3807"/>
<dbReference type="PANTHER" id="PTHR39639:SF1">
    <property type="entry name" value="DUF262 DOMAIN-CONTAINING PROTEIN"/>
    <property type="match status" value="1"/>
</dbReference>
<organism evidence="2 3">
    <name type="scientific">[Clostridium] clostridioforme 90A8</name>
    <dbReference type="NCBI Taxonomy" id="999408"/>
    <lineage>
        <taxon>Bacteria</taxon>
        <taxon>Bacillati</taxon>
        <taxon>Bacillota</taxon>
        <taxon>Clostridia</taxon>
        <taxon>Lachnospirales</taxon>
        <taxon>Lachnospiraceae</taxon>
        <taxon>Enterocloster</taxon>
    </lineage>
</organism>
<proteinExistence type="predicted"/>
<comment type="caution">
    <text evidence="2">The sequence shown here is derived from an EMBL/GenBank/DDBJ whole genome shotgun (WGS) entry which is preliminary data.</text>
</comment>
<evidence type="ECO:0000259" key="1">
    <source>
        <dbReference type="Pfam" id="PF03235"/>
    </source>
</evidence>
<dbReference type="Proteomes" id="UP000013085">
    <property type="component" value="Unassembled WGS sequence"/>
</dbReference>
<feature type="domain" description="GmrSD restriction endonucleases N-terminal" evidence="1">
    <location>
        <begin position="29"/>
        <end position="159"/>
    </location>
</feature>
<accession>A0A0E2H7X9</accession>
<protein>
    <recommendedName>
        <fullName evidence="1">GmrSD restriction endonucleases N-terminal domain-containing protein</fullName>
    </recommendedName>
</protein>
<evidence type="ECO:0000313" key="3">
    <source>
        <dbReference type="Proteomes" id="UP000013085"/>
    </source>
</evidence>